<dbReference type="Proteomes" id="UP000484988">
    <property type="component" value="Unassembled WGS sequence"/>
</dbReference>
<evidence type="ECO:0000313" key="2">
    <source>
        <dbReference type="Proteomes" id="UP000484988"/>
    </source>
</evidence>
<proteinExistence type="predicted"/>
<protein>
    <submittedName>
        <fullName evidence="1">Uncharacterized protein</fullName>
    </submittedName>
</protein>
<dbReference type="AlphaFoldDB" id="A0A6A0B4P8"/>
<accession>A0A6A0B4P8</accession>
<name>A0A6A0B4P8_9ACTN</name>
<comment type="caution">
    <text evidence="1">The sequence shown here is derived from an EMBL/GenBank/DDBJ whole genome shotgun (WGS) entry which is preliminary data.</text>
</comment>
<sequence>MPRNPVVAELISQACETRGWGPSELARALGMAESGDPRRLQRQHARRWMTGERSPEHWWPYIAQVLNLDPELINLPETGPGELLTDTVASVLCLGRSDGAPWKAHVDRVEVRDLRLWAVAAAQ</sequence>
<dbReference type="EMBL" id="BLLG01000025">
    <property type="protein sequence ID" value="GFH39274.1"/>
    <property type="molecule type" value="Genomic_DNA"/>
</dbReference>
<organism evidence="1 2">
    <name type="scientific">Streptomyces pacificus</name>
    <dbReference type="NCBI Taxonomy" id="2705029"/>
    <lineage>
        <taxon>Bacteria</taxon>
        <taxon>Bacillati</taxon>
        <taxon>Actinomycetota</taxon>
        <taxon>Actinomycetes</taxon>
        <taxon>Kitasatosporales</taxon>
        <taxon>Streptomycetaceae</taxon>
        <taxon>Streptomyces</taxon>
    </lineage>
</organism>
<keyword evidence="2" id="KW-1185">Reference proteome</keyword>
<reference evidence="1 2" key="1">
    <citation type="submission" date="2020-02" db="EMBL/GenBank/DDBJ databases">
        <title>Whole Genome Shotgun Sequence of Streptomyces sp. strain CWH03.</title>
        <authorList>
            <person name="Dohra H."/>
            <person name="Kodani S."/>
            <person name="Yamamura H."/>
        </authorList>
    </citation>
    <scope>NUCLEOTIDE SEQUENCE [LARGE SCALE GENOMIC DNA]</scope>
    <source>
        <strain evidence="1 2">CWH03</strain>
    </source>
</reference>
<gene>
    <name evidence="1" type="ORF">SCWH03_55390</name>
</gene>
<evidence type="ECO:0000313" key="1">
    <source>
        <dbReference type="EMBL" id="GFH39274.1"/>
    </source>
</evidence>